<protein>
    <submittedName>
        <fullName evidence="2">Peptidase inhibitor family I36</fullName>
    </submittedName>
</protein>
<dbReference type="OrthoDB" id="3541237at2"/>
<keyword evidence="1" id="KW-0732">Signal</keyword>
<dbReference type="AlphaFoldDB" id="A0A1H9UHI6"/>
<accession>A0A1H9UHI6</accession>
<reference evidence="3" key="1">
    <citation type="submission" date="2016-10" db="EMBL/GenBank/DDBJ databases">
        <authorList>
            <person name="Varghese N."/>
            <person name="Submissions S."/>
        </authorList>
    </citation>
    <scope>NUCLEOTIDE SEQUENCE [LARGE SCALE GENOMIC DNA]</scope>
    <source>
        <strain evidence="3">CGMCC 4.3525</strain>
    </source>
</reference>
<name>A0A1H9UHI6_9PSEU</name>
<dbReference type="Gene3D" id="2.60.20.10">
    <property type="entry name" value="Crystallins"/>
    <property type="match status" value="1"/>
</dbReference>
<organism evidence="2 3">
    <name type="scientific">Lentzea xinjiangensis</name>
    <dbReference type="NCBI Taxonomy" id="402600"/>
    <lineage>
        <taxon>Bacteria</taxon>
        <taxon>Bacillati</taxon>
        <taxon>Actinomycetota</taxon>
        <taxon>Actinomycetes</taxon>
        <taxon>Pseudonocardiales</taxon>
        <taxon>Pseudonocardiaceae</taxon>
        <taxon>Lentzea</taxon>
    </lineage>
</organism>
<sequence length="184" mass="19808">MRRLRISAMRPAVAVAAAGSLIVAVTGGAQATTPDVSVQAEITQVLERTAGGVQISPNQIAWQDGRVVLTIPLAGEKPARAAEGSVAPLGTRNCTKYWTCLYEHKDYEGRKLSFTECNEIQDLSDYDFSDKTSSWHNNQSSGTKTRVYNWTGSWSGIWTTGGAESWSSYVGAADNDKADGIKAC</sequence>
<dbReference type="EMBL" id="FOFR01000021">
    <property type="protein sequence ID" value="SES08728.1"/>
    <property type="molecule type" value="Genomic_DNA"/>
</dbReference>
<evidence type="ECO:0000313" key="3">
    <source>
        <dbReference type="Proteomes" id="UP000199352"/>
    </source>
</evidence>
<proteinExistence type="predicted"/>
<evidence type="ECO:0000313" key="2">
    <source>
        <dbReference type="EMBL" id="SES08728.1"/>
    </source>
</evidence>
<feature type="chain" id="PRO_5011469097" evidence="1">
    <location>
        <begin position="32"/>
        <end position="184"/>
    </location>
</feature>
<dbReference type="Pfam" id="PF03995">
    <property type="entry name" value="Inhibitor_I36"/>
    <property type="match status" value="1"/>
</dbReference>
<keyword evidence="3" id="KW-1185">Reference proteome</keyword>
<gene>
    <name evidence="2" type="ORF">SAMN05216188_121114</name>
</gene>
<evidence type="ECO:0000256" key="1">
    <source>
        <dbReference type="SAM" id="SignalP"/>
    </source>
</evidence>
<dbReference type="Proteomes" id="UP000199352">
    <property type="component" value="Unassembled WGS sequence"/>
</dbReference>
<feature type="signal peptide" evidence="1">
    <location>
        <begin position="1"/>
        <end position="31"/>
    </location>
</feature>